<name>A0ABW6T494_9ACTN</name>
<protein>
    <recommendedName>
        <fullName evidence="4">MYXO-CTERM domain-containing protein</fullName>
    </recommendedName>
</protein>
<evidence type="ECO:0008006" key="4">
    <source>
        <dbReference type="Google" id="ProtNLM"/>
    </source>
</evidence>
<keyword evidence="1" id="KW-0812">Transmembrane</keyword>
<evidence type="ECO:0000313" key="3">
    <source>
        <dbReference type="Proteomes" id="UP001602013"/>
    </source>
</evidence>
<dbReference type="EMBL" id="JBIASD010000066">
    <property type="protein sequence ID" value="MFF3672076.1"/>
    <property type="molecule type" value="Genomic_DNA"/>
</dbReference>
<accession>A0ABW6T494</accession>
<proteinExistence type="predicted"/>
<reference evidence="2 3" key="1">
    <citation type="submission" date="2024-10" db="EMBL/GenBank/DDBJ databases">
        <title>The Natural Products Discovery Center: Release of the First 8490 Sequenced Strains for Exploring Actinobacteria Biosynthetic Diversity.</title>
        <authorList>
            <person name="Kalkreuter E."/>
            <person name="Kautsar S.A."/>
            <person name="Yang D."/>
            <person name="Bader C.D."/>
            <person name="Teijaro C.N."/>
            <person name="Fluegel L."/>
            <person name="Davis C.M."/>
            <person name="Simpson J.R."/>
            <person name="Lauterbach L."/>
            <person name="Steele A.D."/>
            <person name="Gui C."/>
            <person name="Meng S."/>
            <person name="Li G."/>
            <person name="Viehrig K."/>
            <person name="Ye F."/>
            <person name="Su P."/>
            <person name="Kiefer A.F."/>
            <person name="Nichols A."/>
            <person name="Cepeda A.J."/>
            <person name="Yan W."/>
            <person name="Fan B."/>
            <person name="Jiang Y."/>
            <person name="Adhikari A."/>
            <person name="Zheng C.-J."/>
            <person name="Schuster L."/>
            <person name="Cowan T.M."/>
            <person name="Smanski M.J."/>
            <person name="Chevrette M.G."/>
            <person name="De Carvalho L.P.S."/>
            <person name="Shen B."/>
        </authorList>
    </citation>
    <scope>NUCLEOTIDE SEQUENCE [LARGE SCALE GENOMIC DNA]</scope>
    <source>
        <strain evidence="2 3">NPDC002173</strain>
    </source>
</reference>
<dbReference type="Proteomes" id="UP001602013">
    <property type="component" value="Unassembled WGS sequence"/>
</dbReference>
<sequence>MSALSQRREPASVRHSAKVIDGALAMLTVVIFVAVAFATGVQSPWRGPVPVIPLALFLGALLFVRRRWPMASRTSLPTPDGGWPP</sequence>
<keyword evidence="1" id="KW-1133">Transmembrane helix</keyword>
<feature type="transmembrane region" description="Helical" evidence="1">
    <location>
        <begin position="47"/>
        <end position="64"/>
    </location>
</feature>
<dbReference type="RefSeq" id="WP_387418235.1">
    <property type="nucleotide sequence ID" value="NZ_JBIASD010000066.1"/>
</dbReference>
<keyword evidence="3" id="KW-1185">Reference proteome</keyword>
<organism evidence="2 3">
    <name type="scientific">Microtetraspora malaysiensis</name>
    <dbReference type="NCBI Taxonomy" id="161358"/>
    <lineage>
        <taxon>Bacteria</taxon>
        <taxon>Bacillati</taxon>
        <taxon>Actinomycetota</taxon>
        <taxon>Actinomycetes</taxon>
        <taxon>Streptosporangiales</taxon>
        <taxon>Streptosporangiaceae</taxon>
        <taxon>Microtetraspora</taxon>
    </lineage>
</organism>
<feature type="transmembrane region" description="Helical" evidence="1">
    <location>
        <begin position="20"/>
        <end position="41"/>
    </location>
</feature>
<keyword evidence="1" id="KW-0472">Membrane</keyword>
<comment type="caution">
    <text evidence="2">The sequence shown here is derived from an EMBL/GenBank/DDBJ whole genome shotgun (WGS) entry which is preliminary data.</text>
</comment>
<evidence type="ECO:0000313" key="2">
    <source>
        <dbReference type="EMBL" id="MFF3672076.1"/>
    </source>
</evidence>
<gene>
    <name evidence="2" type="ORF">ACFYXI_41785</name>
</gene>
<evidence type="ECO:0000256" key="1">
    <source>
        <dbReference type="SAM" id="Phobius"/>
    </source>
</evidence>